<keyword evidence="5 6" id="KW-0472">Membrane</keyword>
<sequence length="211" mass="23650">MISLYISQFLTVALVHLLAVASPGPDFAIVVRQSITYGRKTALYTSFGVGMGIMIHVFYSLLGIGLIVSQSIMLFTIMKMAGAGYLMFIGFKAMRTKKVSLTFTERVNDQLPTPMKAIWTGFLTNGLNPKATLFFLSLFTVVISPETPIFIQFLYGIYMAMATALWFSMVSMLFGQERVRHLFGRVGHWFERLMGLSLCLLGLRLLFVAKK</sequence>
<keyword evidence="8" id="KW-1185">Reference proteome</keyword>
<dbReference type="InterPro" id="IPR001123">
    <property type="entry name" value="LeuE-type"/>
</dbReference>
<evidence type="ECO:0000256" key="5">
    <source>
        <dbReference type="ARBA" id="ARBA00023136"/>
    </source>
</evidence>
<evidence type="ECO:0000256" key="1">
    <source>
        <dbReference type="ARBA" id="ARBA00004651"/>
    </source>
</evidence>
<dbReference type="OrthoDB" id="9807053at2"/>
<reference evidence="7 8" key="1">
    <citation type="submission" date="2016-12" db="EMBL/GenBank/DDBJ databases">
        <authorList>
            <person name="Song W.-J."/>
            <person name="Kurnit D.M."/>
        </authorList>
    </citation>
    <scope>NUCLEOTIDE SEQUENCE [LARGE SCALE GENOMIC DNA]</scope>
    <source>
        <strain evidence="7 8">DSM 18488</strain>
    </source>
</reference>
<evidence type="ECO:0000256" key="2">
    <source>
        <dbReference type="ARBA" id="ARBA00022475"/>
    </source>
</evidence>
<organism evidence="7 8">
    <name type="scientific">Desulfopila aestuarii DSM 18488</name>
    <dbReference type="NCBI Taxonomy" id="1121416"/>
    <lineage>
        <taxon>Bacteria</taxon>
        <taxon>Pseudomonadati</taxon>
        <taxon>Thermodesulfobacteriota</taxon>
        <taxon>Desulfobulbia</taxon>
        <taxon>Desulfobulbales</taxon>
        <taxon>Desulfocapsaceae</taxon>
        <taxon>Desulfopila</taxon>
    </lineage>
</organism>
<comment type="subcellular location">
    <subcellularLocation>
        <location evidence="1">Cell membrane</location>
        <topology evidence="1">Multi-pass membrane protein</topology>
    </subcellularLocation>
</comment>
<feature type="transmembrane region" description="Helical" evidence="6">
    <location>
        <begin position="72"/>
        <end position="91"/>
    </location>
</feature>
<evidence type="ECO:0000256" key="3">
    <source>
        <dbReference type="ARBA" id="ARBA00022692"/>
    </source>
</evidence>
<gene>
    <name evidence="7" type="ORF">SAMN02745220_01143</name>
</gene>
<feature type="transmembrane region" description="Helical" evidence="6">
    <location>
        <begin position="6"/>
        <end position="31"/>
    </location>
</feature>
<evidence type="ECO:0000256" key="6">
    <source>
        <dbReference type="SAM" id="Phobius"/>
    </source>
</evidence>
<evidence type="ECO:0000313" key="8">
    <source>
        <dbReference type="Proteomes" id="UP000184603"/>
    </source>
</evidence>
<protein>
    <submittedName>
        <fullName evidence="7">Resistance to homoserine/threonine (RhtB) family protein</fullName>
    </submittedName>
</protein>
<dbReference type="Proteomes" id="UP000184603">
    <property type="component" value="Unassembled WGS sequence"/>
</dbReference>
<dbReference type="PIRSF" id="PIRSF006324">
    <property type="entry name" value="LeuE"/>
    <property type="match status" value="1"/>
</dbReference>
<dbReference type="RefSeq" id="WP_073612489.1">
    <property type="nucleotide sequence ID" value="NZ_FRFE01000004.1"/>
</dbReference>
<keyword evidence="2" id="KW-1003">Cell membrane</keyword>
<proteinExistence type="predicted"/>
<keyword evidence="4 6" id="KW-1133">Transmembrane helix</keyword>
<dbReference type="GO" id="GO:0015171">
    <property type="term" value="F:amino acid transmembrane transporter activity"/>
    <property type="evidence" value="ECO:0007669"/>
    <property type="project" value="TreeGrafter"/>
</dbReference>
<evidence type="ECO:0000313" key="7">
    <source>
        <dbReference type="EMBL" id="SHO45590.1"/>
    </source>
</evidence>
<name>A0A1M7Y1H2_9BACT</name>
<dbReference type="PANTHER" id="PTHR30086">
    <property type="entry name" value="ARGININE EXPORTER PROTEIN ARGO"/>
    <property type="match status" value="1"/>
</dbReference>
<accession>A0A1M7Y1H2</accession>
<dbReference type="EMBL" id="FRFE01000004">
    <property type="protein sequence ID" value="SHO45590.1"/>
    <property type="molecule type" value="Genomic_DNA"/>
</dbReference>
<feature type="transmembrane region" description="Helical" evidence="6">
    <location>
        <begin position="122"/>
        <end position="143"/>
    </location>
</feature>
<dbReference type="AlphaFoldDB" id="A0A1M7Y1H2"/>
<dbReference type="GO" id="GO:0005886">
    <property type="term" value="C:plasma membrane"/>
    <property type="evidence" value="ECO:0007669"/>
    <property type="project" value="UniProtKB-SubCell"/>
</dbReference>
<feature type="transmembrane region" description="Helical" evidence="6">
    <location>
        <begin position="149"/>
        <end position="168"/>
    </location>
</feature>
<keyword evidence="3 6" id="KW-0812">Transmembrane</keyword>
<feature type="transmembrane region" description="Helical" evidence="6">
    <location>
        <begin position="43"/>
        <end position="66"/>
    </location>
</feature>
<dbReference type="STRING" id="1121416.SAMN02745220_01143"/>
<evidence type="ECO:0000256" key="4">
    <source>
        <dbReference type="ARBA" id="ARBA00022989"/>
    </source>
</evidence>
<dbReference type="Pfam" id="PF01810">
    <property type="entry name" value="LysE"/>
    <property type="match status" value="1"/>
</dbReference>
<dbReference type="PANTHER" id="PTHR30086:SF21">
    <property type="entry name" value="TRANSPORT PROTEIN"/>
    <property type="match status" value="1"/>
</dbReference>